<accession>A0A152A6F4</accession>
<comment type="subcellular location">
    <subcellularLocation>
        <location evidence="1">Membrane</location>
        <topology evidence="1">Multi-pass membrane protein</topology>
    </subcellularLocation>
</comment>
<dbReference type="AlphaFoldDB" id="A0A152A6F4"/>
<dbReference type="InterPro" id="IPR006214">
    <property type="entry name" value="Bax_inhibitor_1-related"/>
</dbReference>
<dbReference type="FunCoup" id="A0A152A6F4">
    <property type="interactions" value="6"/>
</dbReference>
<keyword evidence="4 5" id="KW-0472">Membrane</keyword>
<feature type="transmembrane region" description="Helical" evidence="5">
    <location>
        <begin position="266"/>
        <end position="290"/>
    </location>
</feature>
<dbReference type="OMA" id="VAYDTHV"/>
<dbReference type="Proteomes" id="UP000076078">
    <property type="component" value="Unassembled WGS sequence"/>
</dbReference>
<feature type="transmembrane region" description="Helical" evidence="5">
    <location>
        <begin position="208"/>
        <end position="228"/>
    </location>
</feature>
<reference evidence="6 7" key="1">
    <citation type="submission" date="2015-12" db="EMBL/GenBank/DDBJ databases">
        <title>Dictyostelia acquired genes for synthesis and detection of signals that induce cell-type specialization by lateral gene transfer from prokaryotes.</title>
        <authorList>
            <person name="Gloeckner G."/>
            <person name="Schaap P."/>
        </authorList>
    </citation>
    <scope>NUCLEOTIDE SEQUENCE [LARGE SCALE GENOMIC DNA]</scope>
    <source>
        <strain evidence="6 7">TK</strain>
    </source>
</reference>
<evidence type="ECO:0000256" key="5">
    <source>
        <dbReference type="SAM" id="Phobius"/>
    </source>
</evidence>
<evidence type="ECO:0000256" key="1">
    <source>
        <dbReference type="ARBA" id="ARBA00004141"/>
    </source>
</evidence>
<proteinExistence type="predicted"/>
<sequence>MLKISQHITKVLQPNKLFSVNFAPTSGVLALHAKSYKYNIISNNQKQQTQNLSQSSKSKNFNIINNTSSNNIFLRESKSLGVRFNSTLNRNTTRNNTTTTTNNEDAKITSYTRGGDKIDEILKSNIGLKNHLSNVYKYAGLSFVGALGSSLLFSTMSIGAVPAALIGLIGSFASIWTFNSAPVTYHNENVRFRNSQVPVLTPQYTQRAMIGFTMLPLSIGLSMSPLVGIVPAAVFMKAAVISGFVTLGSSYYSLKVKPETLAPYRGIAYGSLFGLVGISLIGAASTMIWGPTAFSQTLHSIDIYFGLGLFTFLNAIETHQAVNDFRDNKPDHLSSSMGIFLNTMNIFVRLLEVLKSTTE</sequence>
<keyword evidence="7" id="KW-1185">Reference proteome</keyword>
<feature type="transmembrane region" description="Helical" evidence="5">
    <location>
        <begin position="296"/>
        <end position="316"/>
    </location>
</feature>
<dbReference type="EMBL" id="LODT01000006">
    <property type="protein sequence ID" value="KYR01803.1"/>
    <property type="molecule type" value="Genomic_DNA"/>
</dbReference>
<protein>
    <submittedName>
        <fullName evidence="6">Putative transmembrane protein</fullName>
    </submittedName>
</protein>
<gene>
    <name evidence="6" type="ORF">DLAC_01817</name>
</gene>
<dbReference type="GO" id="GO:0016020">
    <property type="term" value="C:membrane"/>
    <property type="evidence" value="ECO:0007669"/>
    <property type="project" value="UniProtKB-SubCell"/>
</dbReference>
<dbReference type="OrthoDB" id="19179at2759"/>
<dbReference type="InParanoid" id="A0A152A6F4"/>
<evidence type="ECO:0000256" key="2">
    <source>
        <dbReference type="ARBA" id="ARBA00022692"/>
    </source>
</evidence>
<organism evidence="6 7">
    <name type="scientific">Tieghemostelium lacteum</name>
    <name type="common">Slime mold</name>
    <name type="synonym">Dictyostelium lacteum</name>
    <dbReference type="NCBI Taxonomy" id="361077"/>
    <lineage>
        <taxon>Eukaryota</taxon>
        <taxon>Amoebozoa</taxon>
        <taxon>Evosea</taxon>
        <taxon>Eumycetozoa</taxon>
        <taxon>Dictyostelia</taxon>
        <taxon>Dictyosteliales</taxon>
        <taxon>Raperosteliaceae</taxon>
        <taxon>Tieghemostelium</taxon>
    </lineage>
</organism>
<feature type="transmembrane region" description="Helical" evidence="5">
    <location>
        <begin position="234"/>
        <end position="254"/>
    </location>
</feature>
<evidence type="ECO:0000256" key="4">
    <source>
        <dbReference type="ARBA" id="ARBA00023136"/>
    </source>
</evidence>
<name>A0A152A6F4_TIELA</name>
<evidence type="ECO:0000313" key="7">
    <source>
        <dbReference type="Proteomes" id="UP000076078"/>
    </source>
</evidence>
<dbReference type="Pfam" id="PF01027">
    <property type="entry name" value="Bax1-I"/>
    <property type="match status" value="1"/>
</dbReference>
<feature type="transmembrane region" description="Helical" evidence="5">
    <location>
        <begin position="138"/>
        <end position="158"/>
    </location>
</feature>
<comment type="caution">
    <text evidence="6">The sequence shown here is derived from an EMBL/GenBank/DDBJ whole genome shotgun (WGS) entry which is preliminary data.</text>
</comment>
<dbReference type="STRING" id="361077.A0A152A6F4"/>
<feature type="transmembrane region" description="Helical" evidence="5">
    <location>
        <begin position="164"/>
        <end position="187"/>
    </location>
</feature>
<keyword evidence="3 5" id="KW-1133">Transmembrane helix</keyword>
<evidence type="ECO:0000256" key="3">
    <source>
        <dbReference type="ARBA" id="ARBA00022989"/>
    </source>
</evidence>
<keyword evidence="2 5" id="KW-0812">Transmembrane</keyword>
<evidence type="ECO:0000313" key="6">
    <source>
        <dbReference type="EMBL" id="KYR01803.1"/>
    </source>
</evidence>